<dbReference type="PRINTS" id="PR00722">
    <property type="entry name" value="CHYMOTRYPSIN"/>
</dbReference>
<dbReference type="OMA" id="VPKVHET"/>
<proteinExistence type="inferred from homology"/>
<dbReference type="eggNOG" id="KOG3627">
    <property type="taxonomic scope" value="Eukaryota"/>
</dbReference>
<dbReference type="CDD" id="cd00190">
    <property type="entry name" value="Tryp_SPc"/>
    <property type="match status" value="1"/>
</dbReference>
<dbReference type="AlphaFoldDB" id="T1K1Z0"/>
<dbReference type="PROSITE" id="PS00134">
    <property type="entry name" value="TRYPSIN_HIS"/>
    <property type="match status" value="1"/>
</dbReference>
<dbReference type="OrthoDB" id="546450at2759"/>
<dbReference type="PANTHER" id="PTHR24256">
    <property type="entry name" value="TRYPTASE-RELATED"/>
    <property type="match status" value="1"/>
</dbReference>
<dbReference type="EMBL" id="CAEY01001358">
    <property type="status" value="NOT_ANNOTATED_CDS"/>
    <property type="molecule type" value="Genomic_DNA"/>
</dbReference>
<evidence type="ECO:0000256" key="3">
    <source>
        <dbReference type="RuleBase" id="RU363034"/>
    </source>
</evidence>
<dbReference type="GO" id="GO:0006508">
    <property type="term" value="P:proteolysis"/>
    <property type="evidence" value="ECO:0007669"/>
    <property type="project" value="UniProtKB-KW"/>
</dbReference>
<dbReference type="InterPro" id="IPR051487">
    <property type="entry name" value="Ser/Thr_Proteases_Immune/Dev"/>
</dbReference>
<reference evidence="6" key="2">
    <citation type="submission" date="2015-06" db="UniProtKB">
        <authorList>
            <consortium name="EnsemblMetazoa"/>
        </authorList>
    </citation>
    <scope>IDENTIFICATION</scope>
</reference>
<evidence type="ECO:0000256" key="1">
    <source>
        <dbReference type="ARBA" id="ARBA00023157"/>
    </source>
</evidence>
<feature type="domain" description="Peptidase S1" evidence="5">
    <location>
        <begin position="33"/>
        <end position="289"/>
    </location>
</feature>
<protein>
    <recommendedName>
        <fullName evidence="5">Peptidase S1 domain-containing protein</fullName>
    </recommendedName>
</protein>
<dbReference type="InterPro" id="IPR043504">
    <property type="entry name" value="Peptidase_S1_PA_chymotrypsin"/>
</dbReference>
<dbReference type="PROSITE" id="PS50240">
    <property type="entry name" value="TRYPSIN_DOM"/>
    <property type="match status" value="1"/>
</dbReference>
<accession>T1K1Z0</accession>
<keyword evidence="7" id="KW-1185">Reference proteome</keyword>
<dbReference type="Gene3D" id="2.40.10.10">
    <property type="entry name" value="Trypsin-like serine proteases"/>
    <property type="match status" value="1"/>
</dbReference>
<dbReference type="InterPro" id="IPR033116">
    <property type="entry name" value="TRYPSIN_SER"/>
</dbReference>
<dbReference type="InterPro" id="IPR001254">
    <property type="entry name" value="Trypsin_dom"/>
</dbReference>
<dbReference type="Pfam" id="PF00089">
    <property type="entry name" value="Trypsin"/>
    <property type="match status" value="1"/>
</dbReference>
<sequence length="296" mass="33085">MLFTILIVIYSISSINCERCDCGYSESYVGSRIYGGSAVTSYEYPWMAHLRFFEKPGGDRFGLCGGFLVDSKHVVTAAHCIHDGNQKLRSIEATEVYLGVRDLTNLNTAHKVAKFFYPTTYKRRNLLNDIAVLELAEPVNFTRTVSPICLPKSDDEPYKVLQVAGFGRLGANSNPSKVLMHVQVEYIKDNKCNQMIKDYFMRTNPNIAQSPKDYDVPKVHETHMCCVDTKTGGDACRGDSGGALMYKSGGRYFAVGLVSGAFDECDDPRTPGFYTIVRKFRGLISRTAKNAQFCNY</sequence>
<dbReference type="InterPro" id="IPR009003">
    <property type="entry name" value="Peptidase_S1_PA"/>
</dbReference>
<dbReference type="InterPro" id="IPR001314">
    <property type="entry name" value="Peptidase_S1A"/>
</dbReference>
<keyword evidence="3" id="KW-0720">Serine protease</keyword>
<dbReference type="STRING" id="32264.T1K1Z0"/>
<evidence type="ECO:0000256" key="4">
    <source>
        <dbReference type="SAM" id="SignalP"/>
    </source>
</evidence>
<comment type="similarity">
    <text evidence="2">Belongs to the peptidase S1 family. CLIP subfamily.</text>
</comment>
<organism evidence="6 7">
    <name type="scientific">Tetranychus urticae</name>
    <name type="common">Two-spotted spider mite</name>
    <dbReference type="NCBI Taxonomy" id="32264"/>
    <lineage>
        <taxon>Eukaryota</taxon>
        <taxon>Metazoa</taxon>
        <taxon>Ecdysozoa</taxon>
        <taxon>Arthropoda</taxon>
        <taxon>Chelicerata</taxon>
        <taxon>Arachnida</taxon>
        <taxon>Acari</taxon>
        <taxon>Acariformes</taxon>
        <taxon>Trombidiformes</taxon>
        <taxon>Prostigmata</taxon>
        <taxon>Eleutherengona</taxon>
        <taxon>Raphignathae</taxon>
        <taxon>Tetranychoidea</taxon>
        <taxon>Tetranychidae</taxon>
        <taxon>Tetranychus</taxon>
    </lineage>
</organism>
<dbReference type="GO" id="GO:0004252">
    <property type="term" value="F:serine-type endopeptidase activity"/>
    <property type="evidence" value="ECO:0007669"/>
    <property type="project" value="InterPro"/>
</dbReference>
<evidence type="ECO:0000313" key="7">
    <source>
        <dbReference type="Proteomes" id="UP000015104"/>
    </source>
</evidence>
<dbReference type="Proteomes" id="UP000015104">
    <property type="component" value="Unassembled WGS sequence"/>
</dbReference>
<evidence type="ECO:0000313" key="6">
    <source>
        <dbReference type="EnsemblMetazoa" id="tetur04g03140.1"/>
    </source>
</evidence>
<keyword evidence="3" id="KW-0645">Protease</keyword>
<dbReference type="HOGENOM" id="CLU_006842_0_0_1"/>
<dbReference type="SUPFAM" id="SSF50494">
    <property type="entry name" value="Trypsin-like serine proteases"/>
    <property type="match status" value="1"/>
</dbReference>
<dbReference type="FunFam" id="2.40.10.10:FF:000068">
    <property type="entry name" value="transmembrane protease serine 2"/>
    <property type="match status" value="1"/>
</dbReference>
<keyword evidence="4" id="KW-0732">Signal</keyword>
<keyword evidence="1" id="KW-1015">Disulfide bond</keyword>
<evidence type="ECO:0000259" key="5">
    <source>
        <dbReference type="PROSITE" id="PS50240"/>
    </source>
</evidence>
<feature type="chain" id="PRO_5004580218" description="Peptidase S1 domain-containing protein" evidence="4">
    <location>
        <begin position="18"/>
        <end position="296"/>
    </location>
</feature>
<feature type="signal peptide" evidence="4">
    <location>
        <begin position="1"/>
        <end position="17"/>
    </location>
</feature>
<keyword evidence="3" id="KW-0378">Hydrolase</keyword>
<dbReference type="SMART" id="SM00020">
    <property type="entry name" value="Tryp_SPc"/>
    <property type="match status" value="1"/>
</dbReference>
<dbReference type="PROSITE" id="PS00135">
    <property type="entry name" value="TRYPSIN_SER"/>
    <property type="match status" value="1"/>
</dbReference>
<dbReference type="KEGG" id="tut:107360142"/>
<dbReference type="EnsemblMetazoa" id="tetur04g03140.1">
    <property type="protein sequence ID" value="tetur04g03140.1"/>
    <property type="gene ID" value="tetur04g03140"/>
</dbReference>
<reference evidence="7" key="1">
    <citation type="submission" date="2011-08" db="EMBL/GenBank/DDBJ databases">
        <authorList>
            <person name="Rombauts S."/>
        </authorList>
    </citation>
    <scope>NUCLEOTIDE SEQUENCE</scope>
    <source>
        <strain evidence="7">London</strain>
    </source>
</reference>
<dbReference type="InterPro" id="IPR018114">
    <property type="entry name" value="TRYPSIN_HIS"/>
</dbReference>
<evidence type="ECO:0000256" key="2">
    <source>
        <dbReference type="ARBA" id="ARBA00024195"/>
    </source>
</evidence>
<name>T1K1Z0_TETUR</name>
<gene>
    <name evidence="6" type="primary">107360142</name>
</gene>